<accession>A0A7J6WGQ3</accession>
<keyword evidence="2" id="KW-1185">Reference proteome</keyword>
<dbReference type="AlphaFoldDB" id="A0A7J6WGQ3"/>
<reference evidence="1 2" key="1">
    <citation type="submission" date="2020-06" db="EMBL/GenBank/DDBJ databases">
        <title>Transcriptomic and genomic resources for Thalictrum thalictroides and T. hernandezii: Facilitating candidate gene discovery in an emerging model plant lineage.</title>
        <authorList>
            <person name="Arias T."/>
            <person name="Riano-Pachon D.M."/>
            <person name="Di Stilio V.S."/>
        </authorList>
    </citation>
    <scope>NUCLEOTIDE SEQUENCE [LARGE SCALE GENOMIC DNA]</scope>
    <source>
        <strain evidence="2">cv. WT478/WT964</strain>
        <tissue evidence="1">Leaves</tissue>
    </source>
</reference>
<dbReference type="Proteomes" id="UP000554482">
    <property type="component" value="Unassembled WGS sequence"/>
</dbReference>
<dbReference type="EMBL" id="JABWDY010017094">
    <property type="protein sequence ID" value="KAF5195595.1"/>
    <property type="molecule type" value="Genomic_DNA"/>
</dbReference>
<protein>
    <submittedName>
        <fullName evidence="1">Uncharacterized protein</fullName>
    </submittedName>
</protein>
<sequence length="160" mass="18252">MDICRTTLCATVSELWRERNARIFTGSFRDYKQVSLVVINEVKMRFHNMKLRVLDNRINREASSKIQASIVYKEKEIRQCKWEPPPLDYIQLCADGSLTDEGGTCAEILRRHDGTMMMSYVIGVKGSTIGNIELEAIFGAFKSLCNLGTKSKSAQIPWRL</sequence>
<evidence type="ECO:0000313" key="1">
    <source>
        <dbReference type="EMBL" id="KAF5195595.1"/>
    </source>
</evidence>
<evidence type="ECO:0000313" key="2">
    <source>
        <dbReference type="Proteomes" id="UP000554482"/>
    </source>
</evidence>
<organism evidence="1 2">
    <name type="scientific">Thalictrum thalictroides</name>
    <name type="common">Rue-anemone</name>
    <name type="synonym">Anemone thalictroides</name>
    <dbReference type="NCBI Taxonomy" id="46969"/>
    <lineage>
        <taxon>Eukaryota</taxon>
        <taxon>Viridiplantae</taxon>
        <taxon>Streptophyta</taxon>
        <taxon>Embryophyta</taxon>
        <taxon>Tracheophyta</taxon>
        <taxon>Spermatophyta</taxon>
        <taxon>Magnoliopsida</taxon>
        <taxon>Ranunculales</taxon>
        <taxon>Ranunculaceae</taxon>
        <taxon>Thalictroideae</taxon>
        <taxon>Thalictrum</taxon>
    </lineage>
</organism>
<proteinExistence type="predicted"/>
<name>A0A7J6WGQ3_THATH</name>
<comment type="caution">
    <text evidence="1">The sequence shown here is derived from an EMBL/GenBank/DDBJ whole genome shotgun (WGS) entry which is preliminary data.</text>
</comment>
<gene>
    <name evidence="1" type="ORF">FRX31_014818</name>
</gene>